<dbReference type="EMBL" id="QXGC01000945">
    <property type="protein sequence ID" value="KAE9215757.1"/>
    <property type="molecule type" value="Genomic_DNA"/>
</dbReference>
<keyword evidence="11" id="KW-1185">Reference proteome</keyword>
<protein>
    <submittedName>
        <fullName evidence="1">Uncharacterized protein</fullName>
    </submittedName>
</protein>
<evidence type="ECO:0000313" key="13">
    <source>
        <dbReference type="Proteomes" id="UP000440367"/>
    </source>
</evidence>
<dbReference type="EMBL" id="QXGB01000928">
    <property type="protein sequence ID" value="KAE9200917.1"/>
    <property type="molecule type" value="Genomic_DNA"/>
</dbReference>
<evidence type="ECO:0000313" key="16">
    <source>
        <dbReference type="Proteomes" id="UP000460718"/>
    </source>
</evidence>
<dbReference type="EMBL" id="QXGF01001048">
    <property type="protein sequence ID" value="KAE8933098.1"/>
    <property type="molecule type" value="Genomic_DNA"/>
</dbReference>
<evidence type="ECO:0000313" key="14">
    <source>
        <dbReference type="Proteomes" id="UP000440732"/>
    </source>
</evidence>
<dbReference type="EMBL" id="QXFZ01001013">
    <property type="protein sequence ID" value="KAE9099019.1"/>
    <property type="molecule type" value="Genomic_DNA"/>
</dbReference>
<evidence type="ECO:0000313" key="3">
    <source>
        <dbReference type="EMBL" id="KAE9098062.1"/>
    </source>
</evidence>
<dbReference type="EMBL" id="QXGA01000887">
    <property type="protein sequence ID" value="KAE9137024.1"/>
    <property type="molecule type" value="Genomic_DNA"/>
</dbReference>
<dbReference type="EMBL" id="QXGD01001048">
    <property type="protein sequence ID" value="KAE9216323.1"/>
    <property type="molecule type" value="Genomic_DNA"/>
</dbReference>
<evidence type="ECO:0000313" key="11">
    <source>
        <dbReference type="Proteomes" id="UP000433483"/>
    </source>
</evidence>
<dbReference type="Proteomes" id="UP000488956">
    <property type="component" value="Unassembled WGS sequence"/>
</dbReference>
<evidence type="ECO:0000313" key="15">
    <source>
        <dbReference type="Proteomes" id="UP000441208"/>
    </source>
</evidence>
<name>A0A6A3ESX3_9STRA</name>
<evidence type="ECO:0000313" key="4">
    <source>
        <dbReference type="EMBL" id="KAE9099019.1"/>
    </source>
</evidence>
<evidence type="ECO:0000313" key="8">
    <source>
        <dbReference type="EMBL" id="KAE9216323.1"/>
    </source>
</evidence>
<evidence type="ECO:0000313" key="18">
    <source>
        <dbReference type="Proteomes" id="UP000488956"/>
    </source>
</evidence>
<dbReference type="Proteomes" id="UP000460718">
    <property type="component" value="Unassembled WGS sequence"/>
</dbReference>
<dbReference type="OrthoDB" id="129444at2759"/>
<evidence type="ECO:0000313" key="12">
    <source>
        <dbReference type="Proteomes" id="UP000437068"/>
    </source>
</evidence>
<dbReference type="Proteomes" id="UP000476176">
    <property type="component" value="Unassembled WGS sequence"/>
</dbReference>
<dbReference type="Proteomes" id="UP000437068">
    <property type="component" value="Unassembled WGS sequence"/>
</dbReference>
<evidence type="ECO:0000313" key="9">
    <source>
        <dbReference type="EMBL" id="KAE9301117.1"/>
    </source>
</evidence>
<evidence type="ECO:0000313" key="2">
    <source>
        <dbReference type="EMBL" id="KAE9000492.1"/>
    </source>
</evidence>
<sequence length="67" mass="7561">MEQPTSDLQYDAIVEWLEEDDNFHCAELIENNALNKLAATVNATSPRAKWDGNTPNRCYIITGMNTC</sequence>
<dbReference type="EMBL" id="QXFW01000904">
    <property type="protein sequence ID" value="KAE9000492.1"/>
    <property type="molecule type" value="Genomic_DNA"/>
</dbReference>
<evidence type="ECO:0000313" key="17">
    <source>
        <dbReference type="Proteomes" id="UP000476176"/>
    </source>
</evidence>
<dbReference type="Proteomes" id="UP000440367">
    <property type="component" value="Unassembled WGS sequence"/>
</dbReference>
<evidence type="ECO:0000313" key="1">
    <source>
        <dbReference type="EMBL" id="KAE8933098.1"/>
    </source>
</evidence>
<gene>
    <name evidence="9" type="ORF">PF001_g14599</name>
    <name evidence="8" type="ORF">PF002_g17110</name>
    <name evidence="7" type="ORF">PF004_g14655</name>
    <name evidence="6" type="ORF">PF005_g15158</name>
    <name evidence="5" type="ORF">PF006_g14269</name>
    <name evidence="4" type="ORF">PF007_g16040</name>
    <name evidence="1" type="ORF">PF009_g16889</name>
    <name evidence="3" type="ORF">PF010_g15712</name>
    <name evidence="2" type="ORF">PF011_g14149</name>
</gene>
<dbReference type="Proteomes" id="UP000440732">
    <property type="component" value="Unassembled WGS sequence"/>
</dbReference>
<dbReference type="Proteomes" id="UP000441208">
    <property type="component" value="Unassembled WGS sequence"/>
</dbReference>
<evidence type="ECO:0000313" key="6">
    <source>
        <dbReference type="EMBL" id="KAE9200917.1"/>
    </source>
</evidence>
<reference evidence="10 11" key="1">
    <citation type="submission" date="2018-08" db="EMBL/GenBank/DDBJ databases">
        <title>Genomic investigation of the strawberry pathogen Phytophthora fragariae indicates pathogenicity is determined by transcriptional variation in three key races.</title>
        <authorList>
            <person name="Adams T.M."/>
            <person name="Armitage A.D."/>
            <person name="Sobczyk M.K."/>
            <person name="Bates H.J."/>
            <person name="Dunwell J.M."/>
            <person name="Nellist C.F."/>
            <person name="Harrison R.J."/>
        </authorList>
    </citation>
    <scope>NUCLEOTIDE SEQUENCE [LARGE SCALE GENOMIC DNA]</scope>
    <source>
        <strain evidence="9 12">A4</strain>
        <strain evidence="8 13">BC-1</strain>
        <strain evidence="7 17">BC-23</strain>
        <strain evidence="6 11">NOV-27</strain>
        <strain evidence="5 14">NOV-5</strain>
        <strain evidence="4 15">NOV-71</strain>
        <strain evidence="1 10">NOV-9</strain>
        <strain evidence="3 18">ONT-3</strain>
        <strain evidence="2 16">SCRP245</strain>
    </source>
</reference>
<organism evidence="1 10">
    <name type="scientific">Phytophthora fragariae</name>
    <dbReference type="NCBI Taxonomy" id="53985"/>
    <lineage>
        <taxon>Eukaryota</taxon>
        <taxon>Sar</taxon>
        <taxon>Stramenopiles</taxon>
        <taxon>Oomycota</taxon>
        <taxon>Peronosporomycetes</taxon>
        <taxon>Peronosporales</taxon>
        <taxon>Peronosporaceae</taxon>
        <taxon>Phytophthora</taxon>
    </lineage>
</organism>
<comment type="caution">
    <text evidence="1">The sequence shown here is derived from an EMBL/GenBank/DDBJ whole genome shotgun (WGS) entry which is preliminary data.</text>
</comment>
<dbReference type="EMBL" id="QXGE01000915">
    <property type="protein sequence ID" value="KAE9301117.1"/>
    <property type="molecule type" value="Genomic_DNA"/>
</dbReference>
<accession>A0A6A3ESX3</accession>
<dbReference type="Proteomes" id="UP000429523">
    <property type="component" value="Unassembled WGS sequence"/>
</dbReference>
<evidence type="ECO:0000313" key="10">
    <source>
        <dbReference type="Proteomes" id="UP000429523"/>
    </source>
</evidence>
<dbReference type="AlphaFoldDB" id="A0A6A3ESX3"/>
<dbReference type="Proteomes" id="UP000433483">
    <property type="component" value="Unassembled WGS sequence"/>
</dbReference>
<evidence type="ECO:0000313" key="7">
    <source>
        <dbReference type="EMBL" id="KAE9215757.1"/>
    </source>
</evidence>
<evidence type="ECO:0000313" key="5">
    <source>
        <dbReference type="EMBL" id="KAE9137024.1"/>
    </source>
</evidence>
<dbReference type="EMBL" id="QXFX01001036">
    <property type="protein sequence ID" value="KAE9098062.1"/>
    <property type="molecule type" value="Genomic_DNA"/>
</dbReference>
<proteinExistence type="predicted"/>